<organism evidence="2 3">
    <name type="scientific">Echria macrotheca</name>
    <dbReference type="NCBI Taxonomy" id="438768"/>
    <lineage>
        <taxon>Eukaryota</taxon>
        <taxon>Fungi</taxon>
        <taxon>Dikarya</taxon>
        <taxon>Ascomycota</taxon>
        <taxon>Pezizomycotina</taxon>
        <taxon>Sordariomycetes</taxon>
        <taxon>Sordariomycetidae</taxon>
        <taxon>Sordariales</taxon>
        <taxon>Schizotheciaceae</taxon>
        <taxon>Echria</taxon>
    </lineage>
</organism>
<name>A0AAJ0B6P0_9PEZI</name>
<gene>
    <name evidence="2" type="ORF">QBC47DRAFT_61738</name>
</gene>
<comment type="caution">
    <text evidence="2">The sequence shown here is derived from an EMBL/GenBank/DDBJ whole genome shotgun (WGS) entry which is preliminary data.</text>
</comment>
<keyword evidence="1" id="KW-0732">Signal</keyword>
<feature type="signal peptide" evidence="1">
    <location>
        <begin position="1"/>
        <end position="19"/>
    </location>
</feature>
<evidence type="ECO:0008006" key="4">
    <source>
        <dbReference type="Google" id="ProtNLM"/>
    </source>
</evidence>
<proteinExistence type="predicted"/>
<protein>
    <recommendedName>
        <fullName evidence="4">Secreted protein</fullName>
    </recommendedName>
</protein>
<dbReference type="Proteomes" id="UP001239445">
    <property type="component" value="Unassembled WGS sequence"/>
</dbReference>
<evidence type="ECO:0000313" key="3">
    <source>
        <dbReference type="Proteomes" id="UP001239445"/>
    </source>
</evidence>
<reference evidence="2" key="1">
    <citation type="submission" date="2023-06" db="EMBL/GenBank/DDBJ databases">
        <title>Genome-scale phylogeny and comparative genomics of the fungal order Sordariales.</title>
        <authorList>
            <consortium name="Lawrence Berkeley National Laboratory"/>
            <person name="Hensen N."/>
            <person name="Bonometti L."/>
            <person name="Westerberg I."/>
            <person name="Brannstrom I.O."/>
            <person name="Guillou S."/>
            <person name="Cros-Aarteil S."/>
            <person name="Calhoun S."/>
            <person name="Haridas S."/>
            <person name="Kuo A."/>
            <person name="Mondo S."/>
            <person name="Pangilinan J."/>
            <person name="Riley R."/>
            <person name="Labutti K."/>
            <person name="Andreopoulos B."/>
            <person name="Lipzen A."/>
            <person name="Chen C."/>
            <person name="Yanf M."/>
            <person name="Daum C."/>
            <person name="Ng V."/>
            <person name="Clum A."/>
            <person name="Steindorff A."/>
            <person name="Ohm R."/>
            <person name="Martin F."/>
            <person name="Silar P."/>
            <person name="Natvig D."/>
            <person name="Lalanne C."/>
            <person name="Gautier V."/>
            <person name="Ament-Velasquez S.L."/>
            <person name="Kruys A."/>
            <person name="Hutchinson M.I."/>
            <person name="Powell A.J."/>
            <person name="Barry K."/>
            <person name="Miller A.N."/>
            <person name="Grigoriev I.V."/>
            <person name="Debuchy R."/>
            <person name="Gladieux P."/>
            <person name="Thoren M.H."/>
            <person name="Johannesson H."/>
        </authorList>
    </citation>
    <scope>NUCLEOTIDE SEQUENCE</scope>
    <source>
        <strain evidence="2">PSN4</strain>
    </source>
</reference>
<feature type="chain" id="PRO_5042549438" description="Secreted protein" evidence="1">
    <location>
        <begin position="20"/>
        <end position="89"/>
    </location>
</feature>
<dbReference type="AlphaFoldDB" id="A0AAJ0B6P0"/>
<dbReference type="EMBL" id="MU839839">
    <property type="protein sequence ID" value="KAK1752671.1"/>
    <property type="molecule type" value="Genomic_DNA"/>
</dbReference>
<accession>A0AAJ0B6P0</accession>
<evidence type="ECO:0000256" key="1">
    <source>
        <dbReference type="SAM" id="SignalP"/>
    </source>
</evidence>
<sequence>MSLLLSSVSLSCRVPWSMALMLARLPPAAHHDDDPQQKPGVVKHFPNHVGISSCCSHESDRTRTVSHYQDYAELVHWSGAFLCSVPRMR</sequence>
<evidence type="ECO:0000313" key="2">
    <source>
        <dbReference type="EMBL" id="KAK1752671.1"/>
    </source>
</evidence>
<keyword evidence="3" id="KW-1185">Reference proteome</keyword>